<feature type="region of interest" description="Disordered" evidence="9">
    <location>
        <begin position="126"/>
        <end position="161"/>
    </location>
</feature>
<evidence type="ECO:0000256" key="4">
    <source>
        <dbReference type="ARBA" id="ARBA00022692"/>
    </source>
</evidence>
<dbReference type="InterPro" id="IPR007632">
    <property type="entry name" value="Anoctamin"/>
</dbReference>
<name>A0A158R1F3_NIPBR</name>
<evidence type="ECO:0000256" key="7">
    <source>
        <dbReference type="ARBA" id="ARBA00023180"/>
    </source>
</evidence>
<proteinExistence type="inferred from homology"/>
<feature type="domain" description="Anoctamin dimerisation" evidence="11">
    <location>
        <begin position="103"/>
        <end position="364"/>
    </location>
</feature>
<dbReference type="Pfam" id="PF16178">
    <property type="entry name" value="Anoct_dimer"/>
    <property type="match status" value="1"/>
</dbReference>
<reference evidence="14" key="1">
    <citation type="submission" date="2016-04" db="UniProtKB">
        <authorList>
            <consortium name="WormBaseParasite"/>
        </authorList>
    </citation>
    <scope>IDENTIFICATION</scope>
</reference>
<gene>
    <name evidence="12" type="ORF">NBR_LOCUS13680</name>
</gene>
<dbReference type="GO" id="GO:0005254">
    <property type="term" value="F:chloride channel activity"/>
    <property type="evidence" value="ECO:0007669"/>
    <property type="project" value="TreeGrafter"/>
</dbReference>
<feature type="compositionally biased region" description="Polar residues" evidence="9">
    <location>
        <begin position="1005"/>
        <end position="1026"/>
    </location>
</feature>
<keyword evidence="13" id="KW-1185">Reference proteome</keyword>
<keyword evidence="3" id="KW-1003">Cell membrane</keyword>
<evidence type="ECO:0000256" key="3">
    <source>
        <dbReference type="ARBA" id="ARBA00022475"/>
    </source>
</evidence>
<feature type="compositionally biased region" description="Acidic residues" evidence="9">
    <location>
        <begin position="136"/>
        <end position="145"/>
    </location>
</feature>
<dbReference type="EMBL" id="UYSL01021115">
    <property type="protein sequence ID" value="VDL77269.1"/>
    <property type="molecule type" value="Genomic_DNA"/>
</dbReference>
<evidence type="ECO:0000259" key="11">
    <source>
        <dbReference type="Pfam" id="PF16178"/>
    </source>
</evidence>
<evidence type="ECO:0000256" key="9">
    <source>
        <dbReference type="SAM" id="MobiDB-lite"/>
    </source>
</evidence>
<keyword evidence="5" id="KW-1133">Transmembrane helix</keyword>
<evidence type="ECO:0000256" key="5">
    <source>
        <dbReference type="ARBA" id="ARBA00022989"/>
    </source>
</evidence>
<evidence type="ECO:0000256" key="2">
    <source>
        <dbReference type="ARBA" id="ARBA00009671"/>
    </source>
</evidence>
<evidence type="ECO:0000313" key="13">
    <source>
        <dbReference type="Proteomes" id="UP000271162"/>
    </source>
</evidence>
<dbReference type="PANTHER" id="PTHR12308:SF84">
    <property type="entry name" value="ANOCTAMIN"/>
    <property type="match status" value="1"/>
</dbReference>
<dbReference type="InterPro" id="IPR032394">
    <property type="entry name" value="Anoct_dimer"/>
</dbReference>
<dbReference type="WBParaSite" id="NBR_0001367901-mRNA-1">
    <property type="protein sequence ID" value="NBR_0001367901-mRNA-1"/>
    <property type="gene ID" value="NBR_0001367901"/>
</dbReference>
<feature type="region of interest" description="Disordered" evidence="9">
    <location>
        <begin position="972"/>
        <end position="1037"/>
    </location>
</feature>
<evidence type="ECO:0000259" key="10">
    <source>
        <dbReference type="Pfam" id="PF04547"/>
    </source>
</evidence>
<reference evidence="12 13" key="2">
    <citation type="submission" date="2018-11" db="EMBL/GenBank/DDBJ databases">
        <authorList>
            <consortium name="Pathogen Informatics"/>
        </authorList>
    </citation>
    <scope>NUCLEOTIDE SEQUENCE [LARGE SCALE GENOMIC DNA]</scope>
</reference>
<keyword evidence="6" id="KW-0472">Membrane</keyword>
<evidence type="ECO:0000256" key="1">
    <source>
        <dbReference type="ARBA" id="ARBA00004651"/>
    </source>
</evidence>
<dbReference type="Proteomes" id="UP000271162">
    <property type="component" value="Unassembled WGS sequence"/>
</dbReference>
<dbReference type="PANTHER" id="PTHR12308">
    <property type="entry name" value="ANOCTAMIN"/>
    <property type="match status" value="1"/>
</dbReference>
<dbReference type="AlphaFoldDB" id="A0A158R1F3"/>
<protein>
    <recommendedName>
        <fullName evidence="8">Anoctamin</fullName>
    </recommendedName>
</protein>
<comment type="subcellular location">
    <subcellularLocation>
        <location evidence="1">Cell membrane</location>
        <topology evidence="1">Multi-pass membrane protein</topology>
    </subcellularLocation>
    <subcellularLocation>
        <location evidence="8">Membrane</location>
        <topology evidence="8">Multi-pass membrane protein</topology>
    </subcellularLocation>
</comment>
<keyword evidence="4" id="KW-0812">Transmembrane</keyword>
<dbReference type="Pfam" id="PF04547">
    <property type="entry name" value="Anoctamin"/>
    <property type="match status" value="1"/>
</dbReference>
<organism evidence="14">
    <name type="scientific">Nippostrongylus brasiliensis</name>
    <name type="common">Rat hookworm</name>
    <dbReference type="NCBI Taxonomy" id="27835"/>
    <lineage>
        <taxon>Eukaryota</taxon>
        <taxon>Metazoa</taxon>
        <taxon>Ecdysozoa</taxon>
        <taxon>Nematoda</taxon>
        <taxon>Chromadorea</taxon>
        <taxon>Rhabditida</taxon>
        <taxon>Rhabditina</taxon>
        <taxon>Rhabditomorpha</taxon>
        <taxon>Strongyloidea</taxon>
        <taxon>Heligmosomidae</taxon>
        <taxon>Nippostrongylus</taxon>
    </lineage>
</organism>
<sequence length="1037" mass="118961">MSLRRYGRRSAHAERGPSRTFSILHKTVLHSPVRFCRQGWMPSIAVKAEDEVDLSSYVEMSGDVGVKMGNSTVLIEDSIEKKYESQPKEIKDFFTLEFDKSCYFSDGKRQIDYVLAYEDDAANGIVSSEPSAAEIDPVEDDDDKEDGVQTRSPAERRKTRRNNYELNLQKMGLQLERLSISPTLGRTRFVLIHAPFAVLEKQAQLLSVKLPVQQSDVHFEDRTLLPGFLDKLLARVGIFDFEPTVKKVLEEPDFFTAPYSSDRRTQFVNWDRPDILFPNAERSRMVYDLLTRAHYDEAVSDKTKKTSQYRFGIERLLSQRVYNAAYPLHQEMRSSFTQGNEISQRELLYNHWVSWKNIMKYQPLDCVKRYFGTKVAFYFAWLGYYTRSLYAAALIGILTVAFGVWNLSEDIQQLPLCKGITLPFVFLSSINALVKMSYLFDNGVTVIFSACMSVWATFFLEGWKRYHAEIAWKWGLLEFVVEEDTVRPDFQFRVKTKRYNPVTQQNEPYLSGKKKAMNFAAGGATVLFFICLVLAVLFGMVVYRVICMRLLASYDNPTVDSFAFLIVSTSAASINLCIIMTMNYFYNSLAHRLTRWECPRTQADFDNSYTFKVFLFQFANYYSSLFYVAFFKGMCGCDPAGCFVELVIQLAIIMCGKQFFSGMVEFAYPTFMSLLRRWQFMAPMVETKKQRQDRIREENSKRSGDVIKRWEADYYLNPTYDQFLFDEYLEMVLQFGFVTLFVAAFPLAPFFAVLNNIFEIRLDAYKFLVKTQKPVPAQAKNIGIWLVILDMISKITVPINALVIAFTSDFVPKMMYYLENKSMLGYVNSSLSYYDASDFNLKSSQFSNVTECRYRGYRLSPCTLMSQTTTMYGTEVCDDELGFSSVWWKVFAARLLFVVVFEHVVFIIKLLVEYIIPDVPSRIFIQIQREKYLVRKALLSELIAGKGTAEASPEHKASKRFSSECVSRAVNGDSSDNAFQPGSFEDRGGAEDDADGIESSRKESNSSFFTALQGSGSVQTLPQTDEASLATAKEYPS</sequence>
<dbReference type="InterPro" id="IPR049452">
    <property type="entry name" value="Anoctamin_TM"/>
</dbReference>
<comment type="similarity">
    <text evidence="2 8">Belongs to the anoctamin family.</text>
</comment>
<dbReference type="GO" id="GO:0046983">
    <property type="term" value="F:protein dimerization activity"/>
    <property type="evidence" value="ECO:0007669"/>
    <property type="project" value="InterPro"/>
</dbReference>
<accession>A0A158R1F3</accession>
<evidence type="ECO:0000256" key="8">
    <source>
        <dbReference type="RuleBase" id="RU280814"/>
    </source>
</evidence>
<keyword evidence="7" id="KW-0325">Glycoprotein</keyword>
<evidence type="ECO:0000313" key="14">
    <source>
        <dbReference type="WBParaSite" id="NBR_0001367901-mRNA-1"/>
    </source>
</evidence>
<evidence type="ECO:0000313" key="12">
    <source>
        <dbReference type="EMBL" id="VDL77269.1"/>
    </source>
</evidence>
<evidence type="ECO:0000256" key="6">
    <source>
        <dbReference type="ARBA" id="ARBA00023136"/>
    </source>
</evidence>
<feature type="domain" description="Anoctamin transmembrane" evidence="10">
    <location>
        <begin position="367"/>
        <end position="930"/>
    </location>
</feature>
<dbReference type="OMA" id="HEADRID"/>
<dbReference type="GO" id="GO:0005886">
    <property type="term" value="C:plasma membrane"/>
    <property type="evidence" value="ECO:0007669"/>
    <property type="project" value="UniProtKB-SubCell"/>
</dbReference>